<evidence type="ECO:0000256" key="1">
    <source>
        <dbReference type="ARBA" id="ARBA00004141"/>
    </source>
</evidence>
<evidence type="ECO:0000256" key="3">
    <source>
        <dbReference type="ARBA" id="ARBA00022516"/>
    </source>
</evidence>
<proteinExistence type="inferred from homology"/>
<keyword evidence="6 11" id="KW-1133">Transmembrane helix</keyword>
<evidence type="ECO:0000256" key="5">
    <source>
        <dbReference type="ARBA" id="ARBA00022832"/>
    </source>
</evidence>
<keyword evidence="7" id="KW-0560">Oxidoreductase</keyword>
<dbReference type="GO" id="GO:0005506">
    <property type="term" value="F:iron ion binding"/>
    <property type="evidence" value="ECO:0007669"/>
    <property type="project" value="TreeGrafter"/>
</dbReference>
<dbReference type="GO" id="GO:0005789">
    <property type="term" value="C:endoplasmic reticulum membrane"/>
    <property type="evidence" value="ECO:0007669"/>
    <property type="project" value="TreeGrafter"/>
</dbReference>
<feature type="non-terminal residue" evidence="12">
    <location>
        <position position="107"/>
    </location>
</feature>
<evidence type="ECO:0000256" key="10">
    <source>
        <dbReference type="ARBA" id="ARBA00023160"/>
    </source>
</evidence>
<name>A0A813BKA2_9DINO</name>
<keyword evidence="9 11" id="KW-0472">Membrane</keyword>
<evidence type="ECO:0000256" key="7">
    <source>
        <dbReference type="ARBA" id="ARBA00023002"/>
    </source>
</evidence>
<dbReference type="PANTHER" id="PTHR11351">
    <property type="entry name" value="ACYL-COA DESATURASE"/>
    <property type="match status" value="1"/>
</dbReference>
<evidence type="ECO:0000256" key="6">
    <source>
        <dbReference type="ARBA" id="ARBA00022989"/>
    </source>
</evidence>
<evidence type="ECO:0000256" key="11">
    <source>
        <dbReference type="SAM" id="Phobius"/>
    </source>
</evidence>
<dbReference type="GO" id="GO:0006636">
    <property type="term" value="P:unsaturated fatty acid biosynthetic process"/>
    <property type="evidence" value="ECO:0007669"/>
    <property type="project" value="TreeGrafter"/>
</dbReference>
<feature type="non-terminal residue" evidence="12">
    <location>
        <position position="1"/>
    </location>
</feature>
<dbReference type="Proteomes" id="UP000601435">
    <property type="component" value="Unassembled WGS sequence"/>
</dbReference>
<accession>A0A813BKA2</accession>
<dbReference type="OrthoDB" id="1533126at2759"/>
<comment type="caution">
    <text evidence="12">The sequence shown here is derived from an EMBL/GenBank/DDBJ whole genome shotgun (WGS) entry which is preliminary data.</text>
</comment>
<reference evidence="12" key="1">
    <citation type="submission" date="2021-02" db="EMBL/GenBank/DDBJ databases">
        <authorList>
            <person name="Dougan E. K."/>
            <person name="Rhodes N."/>
            <person name="Thang M."/>
            <person name="Chan C."/>
        </authorList>
    </citation>
    <scope>NUCLEOTIDE SEQUENCE</scope>
</reference>
<comment type="similarity">
    <text evidence="2">Belongs to the fatty acid desaturase type 1 family.</text>
</comment>
<dbReference type="InterPro" id="IPR015876">
    <property type="entry name" value="Acyl-CoA_DS"/>
</dbReference>
<evidence type="ECO:0000256" key="9">
    <source>
        <dbReference type="ARBA" id="ARBA00023136"/>
    </source>
</evidence>
<evidence type="ECO:0000313" key="12">
    <source>
        <dbReference type="EMBL" id="CAE7905345.1"/>
    </source>
</evidence>
<dbReference type="EMBL" id="CAJNJA010071936">
    <property type="protein sequence ID" value="CAE7905345.1"/>
    <property type="molecule type" value="Genomic_DNA"/>
</dbReference>
<keyword evidence="13" id="KW-1185">Reference proteome</keyword>
<protein>
    <submittedName>
        <fullName evidence="12">Fat-7 protein</fullName>
    </submittedName>
</protein>
<gene>
    <name evidence="12" type="primary">fat-7</name>
    <name evidence="12" type="ORF">SNEC2469_LOCUS30625</name>
</gene>
<keyword evidence="5" id="KW-0276">Fatty acid metabolism</keyword>
<evidence type="ECO:0000256" key="2">
    <source>
        <dbReference type="ARBA" id="ARBA00009295"/>
    </source>
</evidence>
<evidence type="ECO:0000256" key="8">
    <source>
        <dbReference type="ARBA" id="ARBA00023098"/>
    </source>
</evidence>
<dbReference type="AlphaFoldDB" id="A0A813BKA2"/>
<dbReference type="GO" id="GO:0004768">
    <property type="term" value="F:stearoyl-CoA 9-desaturase activity"/>
    <property type="evidence" value="ECO:0007669"/>
    <property type="project" value="TreeGrafter"/>
</dbReference>
<sequence>QSPTAFRRLVEYLRQMWSNGILIQAVGIPLRHLLAFYGLRLCLGGQVPWRTGLFAVALWPISGFGVTAGAHRLWTHQSYVASPTMEAMLMLMFSMADQGPIQGWALT</sequence>
<evidence type="ECO:0000313" key="13">
    <source>
        <dbReference type="Proteomes" id="UP000601435"/>
    </source>
</evidence>
<keyword evidence="4 11" id="KW-0812">Transmembrane</keyword>
<feature type="transmembrane region" description="Helical" evidence="11">
    <location>
        <begin position="21"/>
        <end position="39"/>
    </location>
</feature>
<keyword evidence="8" id="KW-0443">Lipid metabolism</keyword>
<feature type="transmembrane region" description="Helical" evidence="11">
    <location>
        <begin position="51"/>
        <end position="70"/>
    </location>
</feature>
<comment type="subcellular location">
    <subcellularLocation>
        <location evidence="1">Membrane</location>
        <topology evidence="1">Multi-pass membrane protein</topology>
    </subcellularLocation>
</comment>
<dbReference type="PANTHER" id="PTHR11351:SF31">
    <property type="entry name" value="DESATURASE 1, ISOFORM A-RELATED"/>
    <property type="match status" value="1"/>
</dbReference>
<evidence type="ECO:0000256" key="4">
    <source>
        <dbReference type="ARBA" id="ARBA00022692"/>
    </source>
</evidence>
<keyword evidence="10" id="KW-0275">Fatty acid biosynthesis</keyword>
<organism evidence="12 13">
    <name type="scientific">Symbiodinium necroappetens</name>
    <dbReference type="NCBI Taxonomy" id="1628268"/>
    <lineage>
        <taxon>Eukaryota</taxon>
        <taxon>Sar</taxon>
        <taxon>Alveolata</taxon>
        <taxon>Dinophyceae</taxon>
        <taxon>Suessiales</taxon>
        <taxon>Symbiodiniaceae</taxon>
        <taxon>Symbiodinium</taxon>
    </lineage>
</organism>
<keyword evidence="3" id="KW-0444">Lipid biosynthesis</keyword>